<dbReference type="Gene3D" id="3.90.930.1">
    <property type="match status" value="1"/>
</dbReference>
<dbReference type="PANTHER" id="PTHR32305:SF15">
    <property type="entry name" value="PROTEIN RHSA-RELATED"/>
    <property type="match status" value="1"/>
</dbReference>
<dbReference type="InterPro" id="IPR036844">
    <property type="entry name" value="Hint_dom_sf"/>
</dbReference>
<keyword evidence="8" id="KW-1185">Reference proteome</keyword>
<dbReference type="InterPro" id="IPR050708">
    <property type="entry name" value="T6SS_VgrG/RHS"/>
</dbReference>
<dbReference type="InterPro" id="IPR022385">
    <property type="entry name" value="Rhs_assc_core"/>
</dbReference>
<evidence type="ECO:0000256" key="4">
    <source>
        <dbReference type="SAM" id="MobiDB-lite"/>
    </source>
</evidence>
<dbReference type="CDD" id="cd00081">
    <property type="entry name" value="Hint"/>
    <property type="match status" value="1"/>
</dbReference>
<keyword evidence="3" id="KW-1015">Disulfide bond</keyword>
<dbReference type="Pfam" id="PF25023">
    <property type="entry name" value="TEN_YD-shell"/>
    <property type="match status" value="1"/>
</dbReference>
<evidence type="ECO:0000259" key="6">
    <source>
        <dbReference type="SMART" id="SM00560"/>
    </source>
</evidence>
<dbReference type="Proteomes" id="UP001596514">
    <property type="component" value="Unassembled WGS sequence"/>
</dbReference>
<dbReference type="SUPFAM" id="SSF49899">
    <property type="entry name" value="Concanavalin A-like lectins/glucanases"/>
    <property type="match status" value="1"/>
</dbReference>
<name>A0ABW2SVS0_9ACTN</name>
<dbReference type="InterPro" id="IPR045351">
    <property type="entry name" value="DUF6531"/>
</dbReference>
<dbReference type="PANTHER" id="PTHR32305">
    <property type="match status" value="1"/>
</dbReference>
<dbReference type="InterPro" id="IPR006558">
    <property type="entry name" value="LamG-like"/>
</dbReference>
<dbReference type="InterPro" id="IPR013320">
    <property type="entry name" value="ConA-like_dom_sf"/>
</dbReference>
<dbReference type="RefSeq" id="WP_343966291.1">
    <property type="nucleotide sequence ID" value="NZ_BAAAGK010000039.1"/>
</dbReference>
<dbReference type="SMART" id="SM00560">
    <property type="entry name" value="LamGL"/>
    <property type="match status" value="1"/>
</dbReference>
<proteinExistence type="predicted"/>
<keyword evidence="1" id="KW-0732">Signal</keyword>
<comment type="caution">
    <text evidence="7">The sequence shown here is derived from an EMBL/GenBank/DDBJ whole genome shotgun (WGS) entry which is preliminary data.</text>
</comment>
<dbReference type="InterPro" id="IPR031325">
    <property type="entry name" value="RHS_repeat"/>
</dbReference>
<dbReference type="Gene3D" id="2.170.16.10">
    <property type="entry name" value="Hedgehog/Intein (Hint) domain"/>
    <property type="match status" value="1"/>
</dbReference>
<dbReference type="Gene3D" id="2.180.10.10">
    <property type="entry name" value="RHS repeat-associated core"/>
    <property type="match status" value="5"/>
</dbReference>
<feature type="domain" description="LamG-like jellyroll fold" evidence="6">
    <location>
        <begin position="508"/>
        <end position="647"/>
    </location>
</feature>
<gene>
    <name evidence="7" type="ORF">ACFQVD_08280</name>
</gene>
<sequence length="2634" mass="279792">MLQIPALPALAAADSVASALVAPLVTPRQLTGSAAGFPPLVGSQATTEMSAAVVDGAWRSDIEPPENAVPIEERFVDQREADTQTGPLSKTPAAPAQQRAALLADEPLLLNAFPRSGMLMDSLTPTLRAQGRSPLGGTLRYAFRICDKETMTGTGCTSSGTLAAGVSTWKVPAAKLAWAKQYWWTVTITDTTNSLTTVSPVHTFVTGVRQPVVTSQLSTSGGGGQEFHQQSGNYITAATDLSIPTVGPPLSVTRSYNSMDPRTDGIFGAGWSTRWDMKVVKEIRGAVVSALVTYPDGRQVRFMGTGAGVFQPPPGMHATLAEESGDTWRLMDKSATTYAFDAQGRLTQITDSRGRGQALAYGTGGKLATVTATGGRSLTFTWTGDHVTSVSSDPVDGAPLTWTYHYDTGRLTGVCAPVAAPNCTHYTYGAGSQYRSRVLDSDPYAYWRLGEASGTVATDQGAGAADATYQSVAYAKPGAPAGSTDTAVEFTTGSAVKLPAHTVPHLGDQISVEMWFKTAQSGVLMAAGTQETSGIPWGPMLYVGTDGKLRGSLAAVAAPITSAGVVNDNAWHHVVLTVSGQNQTLFLDGVQVGTLTAAVNTWRNSATIGNGVADPATSPAVPSPRAAFAFKGLIDEVALYDKPLTAAEVAAHHAAKAEAAHKLTGIALPSGRVWAANSYDAATDRLKTHVDRNGGTWQIGAQTYDPQSGAARVTVIDPRNEELKYLYDAWRGYRIIGATDQLGHTSWYEYNLSGALAKLIDRNNIVNDVYFDERDNLIARKYCRAPGECAIERWTYHLNAGNAFDPRNDQMTVYRDGRSASETDTTYATITEYTTHGEVAKATTPATSDFPTGRSVISTYTDGTEPAIGGGTTPAGLLKSAKDPKGNETTYRYTASGDLAEQTSPSGLKTTFTYDAVGRMTSSTQISQAQPGGVSTAFTYNGLGRLLTRTEPGVRNEVTDVTHTARTTVTYDVDGNPLTTTVTDLTGGDAARTTTYTYDSLGRVATVTGPEGGVTASTWDVTGAQTSMTNPAGTVITFAYTKRGEPVSKTLKNWTGSPVSPQPAQDVVLSSSSYDPGGRLAGQIDAMGRKRAYTYWTDNRLAKTIGDDARLNGSATPVDVVLQSSEYDPAGNLTQQITGGGKTTVDYVYDAASRVTSTTLDPAVLKRKTAFEYDAAGNVTKKTFTAAGTTRTESTSYAYNALSLVTRQTVENGTDDLVSTIVYDDRGLPTATVDPRGNASGATPADFTATMRYDLTGQLVETTSPQVSIEKNGATSTGQPTVRYGYNSAGLQTHIVDAEGRTTTSTFDKAGRLTSTTAPSYTPPGGSAITPAVSFGYDAAGRQITVTDPRNHVTSTIYDALGRPVKVTDPGPSGPGGVWVSEYNLLGEQLAMIDPTGARAEATYDDLGRTITSTQIERTPTTTAHTTALTYDTAGNLTKSVAPGNKTTTYTVNAAGQVAEVKDPLNHTSTLAYDLLGRQTKVTDALGNATEATYDLAGRMTAAKDLTSTGSIVRTVGFGYDPAGNLTSTTSGEGHATQRTFDAAGRLTSLIEPVSATASITSTFGYDATGARTRTTDGRGNATWTTYNSLGLVESVIEPSTTAHPNAADRTWSSVYDASGNAVATLQPGGVRIDRTFDHLDRMVEETGTGASVTTSGRTVTYDAAGRITAIGDYTLEYNDRSLLTKVSKATNQVAAYTYDAVGNPTQRVDPAGTANYTWDDADRLKSASDPVTGRTWTYGYDNADRLTSKTSTSPVNTQSYVYDAVDRPTSQTLKNSSGTELSKIVYGWDKDDNLTTKTTTGTAGAGVNTYGYDRAGRLTSWTAPGGAVTAYEWDASGNRTKAGSETFVYDQRNRLTSGAGVDYTYTPRGTTATETTGGTTRNLVFDAFDRLVSDGEATYGYDALDRMTSRTAGSSQQRFTYSGLSNDLVTVADGANTTLAKYGRDPFGGLLSLQEGAGPALATMNDLRGDVVGTFSGTALVDSVAYDPFGQVTHRSGTQRSLGYQGEYTDPDTGKVNMLARWYQPGTGTFASRDTATLPPDPSVQANRYTYANANPLTNTDPTGHNSIQINNASSITGTTGSSNWQSYDMSNYWDPRPSSSWDFNPIKVVPGKPYNAWPDQPCACVFTGTSYEERMWWEERFGVFALFPQLTDEEAKKWGLLPNGRPMPKDIEDSFWSADPAAQRDFLILYNVEQMYSSDWSDEDIAGLWMALNPPPMMLAASSTPMSGAGDSWGKCNAQLSKSKCDAWREAARQVVLLNEFNKGCTQTKGFIGVESCTTLAGVLGVDVSKLKVTTGVAFLDAVAEFVTPIMGPVNEVLYFFLGDATDCYNGDIAACALFAANFVAPPVGAVAKVAKVGKAFGKIGDAISGVAKACSSFLPGTKVLMADGSLKPIEEVSVGDRVLAADPETGETEARHVIALITSKGVKDLVQVTVDTDGAKGDQTGAVIATDNHPFWVPELREWRAAGELRQGQWLRTGTGSYIQVTNITRWTVADQRVHNLTVDGLHTYHVAVGTSDVLVHNAPPCIRVSVAFQDWATKGAHIHIGKNEVRVFPDGKGGVGVEGIRLRSGSPSNAELQQALDAIKSNPQLRANLIHNARDVMARMNSGELGMNKNRASEMHFLIKALEKMK</sequence>
<dbReference type="InterPro" id="IPR006141">
    <property type="entry name" value="Intein_N"/>
</dbReference>
<dbReference type="Pfam" id="PF20148">
    <property type="entry name" value="DUF6531"/>
    <property type="match status" value="1"/>
</dbReference>
<dbReference type="InterPro" id="IPR006530">
    <property type="entry name" value="YD"/>
</dbReference>
<reference evidence="8" key="1">
    <citation type="journal article" date="2019" name="Int. J. Syst. Evol. Microbiol.">
        <title>The Global Catalogue of Microorganisms (GCM) 10K type strain sequencing project: providing services to taxonomists for standard genome sequencing and annotation.</title>
        <authorList>
            <consortium name="The Broad Institute Genomics Platform"/>
            <consortium name="The Broad Institute Genome Sequencing Center for Infectious Disease"/>
            <person name="Wu L."/>
            <person name="Ma J."/>
        </authorList>
    </citation>
    <scope>NUCLEOTIDE SEQUENCE [LARGE SCALE GENOMIC DNA]</scope>
    <source>
        <strain evidence="8">JCM 10083</strain>
    </source>
</reference>
<dbReference type="Pfam" id="PF07591">
    <property type="entry name" value="PT-HINT"/>
    <property type="match status" value="1"/>
</dbReference>
<dbReference type="Gene3D" id="2.60.120.200">
    <property type="match status" value="1"/>
</dbReference>
<evidence type="ECO:0000313" key="7">
    <source>
        <dbReference type="EMBL" id="MFC7600103.1"/>
    </source>
</evidence>
<dbReference type="SUPFAM" id="SSF51294">
    <property type="entry name" value="Hedgehog/intein (Hint) domain"/>
    <property type="match status" value="1"/>
</dbReference>
<dbReference type="CDD" id="cd00110">
    <property type="entry name" value="LamG"/>
    <property type="match status" value="1"/>
</dbReference>
<evidence type="ECO:0000256" key="3">
    <source>
        <dbReference type="ARBA" id="ARBA00023157"/>
    </source>
</evidence>
<dbReference type="NCBIfam" id="TIGR03696">
    <property type="entry name" value="Rhs_assc_core"/>
    <property type="match status" value="1"/>
</dbReference>
<evidence type="ECO:0000256" key="1">
    <source>
        <dbReference type="ARBA" id="ARBA00022729"/>
    </source>
</evidence>
<organism evidence="7 8">
    <name type="scientific">Streptosporangium amethystogenes subsp. fukuiense</name>
    <dbReference type="NCBI Taxonomy" id="698418"/>
    <lineage>
        <taxon>Bacteria</taxon>
        <taxon>Bacillati</taxon>
        <taxon>Actinomycetota</taxon>
        <taxon>Actinomycetes</taxon>
        <taxon>Streptosporangiales</taxon>
        <taxon>Streptosporangiaceae</taxon>
        <taxon>Streptosporangium</taxon>
    </lineage>
</organism>
<dbReference type="InterPro" id="IPR003587">
    <property type="entry name" value="Hint_dom_N"/>
</dbReference>
<dbReference type="SMART" id="SM00306">
    <property type="entry name" value="HintN"/>
    <property type="match status" value="1"/>
</dbReference>
<evidence type="ECO:0000259" key="5">
    <source>
        <dbReference type="SMART" id="SM00306"/>
    </source>
</evidence>
<dbReference type="PROSITE" id="PS50817">
    <property type="entry name" value="INTEIN_N_TER"/>
    <property type="match status" value="1"/>
</dbReference>
<protein>
    <submittedName>
        <fullName evidence="7">LamG-like jellyroll fold domain-containing protein</fullName>
    </submittedName>
</protein>
<accession>A0ABW2SVS0</accession>
<feature type="domain" description="Hint" evidence="5">
    <location>
        <begin position="2377"/>
        <end position="2482"/>
    </location>
</feature>
<dbReference type="Pfam" id="PF05593">
    <property type="entry name" value="RHS_repeat"/>
    <property type="match status" value="8"/>
</dbReference>
<dbReference type="Pfam" id="PF13385">
    <property type="entry name" value="Laminin_G_3"/>
    <property type="match status" value="1"/>
</dbReference>
<dbReference type="InterPro" id="IPR056823">
    <property type="entry name" value="TEN-like_YD-shell"/>
</dbReference>
<evidence type="ECO:0000313" key="8">
    <source>
        <dbReference type="Proteomes" id="UP001596514"/>
    </source>
</evidence>
<evidence type="ECO:0000256" key="2">
    <source>
        <dbReference type="ARBA" id="ARBA00022737"/>
    </source>
</evidence>
<keyword evidence="2" id="KW-0677">Repeat</keyword>
<dbReference type="NCBIfam" id="TIGR01643">
    <property type="entry name" value="YD_repeat_2x"/>
    <property type="match status" value="8"/>
</dbReference>
<dbReference type="InterPro" id="IPR001791">
    <property type="entry name" value="Laminin_G"/>
</dbReference>
<dbReference type="EMBL" id="JBHTEE010000001">
    <property type="protein sequence ID" value="MFC7600103.1"/>
    <property type="molecule type" value="Genomic_DNA"/>
</dbReference>
<feature type="region of interest" description="Disordered" evidence="4">
    <location>
        <begin position="861"/>
        <end position="884"/>
    </location>
</feature>